<dbReference type="Pfam" id="PF07238">
    <property type="entry name" value="PilZ"/>
    <property type="match status" value="1"/>
</dbReference>
<dbReference type="EMBL" id="FZOT01000007">
    <property type="protein sequence ID" value="SNS82133.1"/>
    <property type="molecule type" value="Genomic_DNA"/>
</dbReference>
<accession>A0A239HMR7</accession>
<gene>
    <name evidence="4" type="primary">ycgR</name>
    <name evidence="7" type="ORF">SAMN06265795_10750</name>
</gene>
<dbReference type="OrthoDB" id="5572581at2"/>
<dbReference type="GO" id="GO:0035438">
    <property type="term" value="F:cyclic-di-GMP binding"/>
    <property type="evidence" value="ECO:0007669"/>
    <property type="project" value="UniProtKB-UniRule"/>
</dbReference>
<dbReference type="InterPro" id="IPR012349">
    <property type="entry name" value="Split_barrel_FMN-bd"/>
</dbReference>
<feature type="domain" description="Type III secretion system flagellar brake protein YcgR PilZN" evidence="6">
    <location>
        <begin position="14"/>
        <end position="118"/>
    </location>
</feature>
<keyword evidence="7" id="KW-0966">Cell projection</keyword>
<evidence type="ECO:0000313" key="7">
    <source>
        <dbReference type="EMBL" id="SNS82133.1"/>
    </source>
</evidence>
<dbReference type="RefSeq" id="WP_089399647.1">
    <property type="nucleotide sequence ID" value="NZ_FZOT01000007.1"/>
</dbReference>
<dbReference type="InterPro" id="IPR009875">
    <property type="entry name" value="PilZ_domain"/>
</dbReference>
<comment type="subunit">
    <text evidence="4">Monomer. Interacts with the flagellar basal bodies.</text>
</comment>
<comment type="function">
    <text evidence="4">Acts as a flagellar brake, regulating swimming and swarming in a bis-(3'-5') cyclic diguanylic acid (c-di-GMP)-dependent manner. Binds 1 c-di-GMP dimer per subunit. Increasing levels of c-di-GMP lead to decreased motility.</text>
</comment>
<evidence type="ECO:0000313" key="8">
    <source>
        <dbReference type="Proteomes" id="UP000198284"/>
    </source>
</evidence>
<reference evidence="7 8" key="1">
    <citation type="submission" date="2017-06" db="EMBL/GenBank/DDBJ databases">
        <authorList>
            <person name="Kim H.J."/>
            <person name="Triplett B.A."/>
        </authorList>
    </citation>
    <scope>NUCLEOTIDE SEQUENCE [LARGE SCALE GENOMIC DNA]</scope>
    <source>
        <strain evidence="7 8">U15</strain>
    </source>
</reference>
<dbReference type="HAMAP" id="MF_01457">
    <property type="entry name" value="YcgR"/>
    <property type="match status" value="1"/>
</dbReference>
<comment type="subcellular location">
    <subcellularLocation>
        <location evidence="4">Bacterial flagellum basal body</location>
    </subcellularLocation>
</comment>
<dbReference type="GO" id="GO:0071945">
    <property type="term" value="P:regulation of bacterial-type flagellum-dependent cell motility by regulation of motor speed"/>
    <property type="evidence" value="ECO:0007669"/>
    <property type="project" value="UniProtKB-UniRule"/>
</dbReference>
<comment type="similarity">
    <text evidence="4">Belongs to the YcgR family.</text>
</comment>
<keyword evidence="8" id="KW-1185">Reference proteome</keyword>
<dbReference type="Gene3D" id="2.30.110.10">
    <property type="entry name" value="Electron Transport, Fmn-binding Protein, Chain A"/>
    <property type="match status" value="1"/>
</dbReference>
<evidence type="ECO:0000259" key="5">
    <source>
        <dbReference type="Pfam" id="PF07238"/>
    </source>
</evidence>
<evidence type="ECO:0000259" key="6">
    <source>
        <dbReference type="Pfam" id="PF07317"/>
    </source>
</evidence>
<dbReference type="InterPro" id="IPR023787">
    <property type="entry name" value="T3SS_YcgR"/>
</dbReference>
<evidence type="ECO:0000256" key="1">
    <source>
        <dbReference type="ARBA" id="ARBA00022636"/>
    </source>
</evidence>
<dbReference type="Gene3D" id="2.40.10.220">
    <property type="entry name" value="predicted glycosyltransferase like domains"/>
    <property type="match status" value="1"/>
</dbReference>
<evidence type="ECO:0000256" key="4">
    <source>
        <dbReference type="HAMAP-Rule" id="MF_01457"/>
    </source>
</evidence>
<dbReference type="GO" id="GO:0009425">
    <property type="term" value="C:bacterial-type flagellum basal body"/>
    <property type="evidence" value="ECO:0007669"/>
    <property type="project" value="UniProtKB-SubCell"/>
</dbReference>
<evidence type="ECO:0000256" key="2">
    <source>
        <dbReference type="ARBA" id="ARBA00022741"/>
    </source>
</evidence>
<proteinExistence type="inferred from homology"/>
<evidence type="ECO:0000256" key="3">
    <source>
        <dbReference type="ARBA" id="ARBA00023143"/>
    </source>
</evidence>
<keyword evidence="7" id="KW-0969">Cilium</keyword>
<keyword evidence="1 4" id="KW-0973">c-di-GMP</keyword>
<dbReference type="GO" id="GO:0071973">
    <property type="term" value="P:bacterial-type flagellum-dependent cell motility"/>
    <property type="evidence" value="ECO:0007669"/>
    <property type="project" value="UniProtKB-UniRule"/>
</dbReference>
<organism evidence="7 8">
    <name type="scientific">Noviherbaspirillum humi</name>
    <dbReference type="NCBI Taxonomy" id="1688639"/>
    <lineage>
        <taxon>Bacteria</taxon>
        <taxon>Pseudomonadati</taxon>
        <taxon>Pseudomonadota</taxon>
        <taxon>Betaproteobacteria</taxon>
        <taxon>Burkholderiales</taxon>
        <taxon>Oxalobacteraceae</taxon>
        <taxon>Noviherbaspirillum</taxon>
    </lineage>
</organism>
<feature type="domain" description="PilZ" evidence="5">
    <location>
        <begin position="120"/>
        <end position="233"/>
    </location>
</feature>
<dbReference type="Pfam" id="PF07317">
    <property type="entry name" value="PilZN"/>
    <property type="match status" value="1"/>
</dbReference>
<sequence length="245" mass="27617">MDLTLDDKEIEQRYLLVGPKVVRSELECLIRARVPVSLYFDEGRQFLLTVLLEVTPEHLTFDLGGEKRINQRLEQCDRASIECIQNGIKTKFVIGRPQRTVWKGLEAFQVPLPSQLLRLQRRECFRVTLPINKPLFVAVANASKQLAENWLLHDVSVEGCGFSLPAALAGEIAIGDEIEFQFSLAKSGLIQASARIRHITSLPDRKDATKLRIGAAFVAFPSASAKALHRYITDVERQRKAMLHT</sequence>
<dbReference type="AlphaFoldDB" id="A0A239HMR7"/>
<keyword evidence="7" id="KW-0282">Flagellum</keyword>
<dbReference type="Proteomes" id="UP000198284">
    <property type="component" value="Unassembled WGS sequence"/>
</dbReference>
<dbReference type="InterPro" id="IPR009926">
    <property type="entry name" value="T3SS_YcgR_PilZN"/>
</dbReference>
<name>A0A239HMR7_9BURK</name>
<protein>
    <recommendedName>
        <fullName evidence="4">Flagellar brake protein YcgR</fullName>
    </recommendedName>
    <alternativeName>
        <fullName evidence="4">Cyclic di-GMP binding protein YcgR</fullName>
    </alternativeName>
</protein>
<keyword evidence="2 4" id="KW-0547">Nucleotide-binding</keyword>
<keyword evidence="3 4" id="KW-0975">Bacterial flagellum</keyword>